<dbReference type="OrthoDB" id="6748443at2759"/>
<feature type="region of interest" description="Disordered" evidence="3">
    <location>
        <begin position="1"/>
        <end position="93"/>
    </location>
</feature>
<feature type="region of interest" description="Disordered" evidence="3">
    <location>
        <begin position="215"/>
        <end position="260"/>
    </location>
</feature>
<proteinExistence type="predicted"/>
<dbReference type="GO" id="GO:0008270">
    <property type="term" value="F:zinc ion binding"/>
    <property type="evidence" value="ECO:0007669"/>
    <property type="project" value="UniProtKB-KW"/>
</dbReference>
<name>A0A9P0CGE2_9CUCU</name>
<keyword evidence="1" id="KW-0862">Zinc</keyword>
<feature type="region of interest" description="Disordered" evidence="3">
    <location>
        <begin position="168"/>
        <end position="193"/>
    </location>
</feature>
<feature type="compositionally biased region" description="Polar residues" evidence="3">
    <location>
        <begin position="35"/>
        <end position="66"/>
    </location>
</feature>
<evidence type="ECO:0000259" key="4">
    <source>
        <dbReference type="PROSITE" id="PS50158"/>
    </source>
</evidence>
<evidence type="ECO:0000313" key="6">
    <source>
        <dbReference type="Proteomes" id="UP001153636"/>
    </source>
</evidence>
<organism evidence="5 6">
    <name type="scientific">Psylliodes chrysocephalus</name>
    <dbReference type="NCBI Taxonomy" id="3402493"/>
    <lineage>
        <taxon>Eukaryota</taxon>
        <taxon>Metazoa</taxon>
        <taxon>Ecdysozoa</taxon>
        <taxon>Arthropoda</taxon>
        <taxon>Hexapoda</taxon>
        <taxon>Insecta</taxon>
        <taxon>Pterygota</taxon>
        <taxon>Neoptera</taxon>
        <taxon>Endopterygota</taxon>
        <taxon>Coleoptera</taxon>
        <taxon>Polyphaga</taxon>
        <taxon>Cucujiformia</taxon>
        <taxon>Chrysomeloidea</taxon>
        <taxon>Chrysomelidae</taxon>
        <taxon>Galerucinae</taxon>
        <taxon>Alticini</taxon>
        <taxon>Psylliodes</taxon>
    </lineage>
</organism>
<feature type="coiled-coil region" evidence="2">
    <location>
        <begin position="392"/>
        <end position="458"/>
    </location>
</feature>
<feature type="domain" description="CCHC-type" evidence="4">
    <location>
        <begin position="852"/>
        <end position="866"/>
    </location>
</feature>
<dbReference type="Gene3D" id="4.10.60.10">
    <property type="entry name" value="Zinc finger, CCHC-type"/>
    <property type="match status" value="1"/>
</dbReference>
<feature type="compositionally biased region" description="Basic and acidic residues" evidence="3">
    <location>
        <begin position="218"/>
        <end position="228"/>
    </location>
</feature>
<dbReference type="AlphaFoldDB" id="A0A9P0CGE2"/>
<dbReference type="SMART" id="SM00343">
    <property type="entry name" value="ZnF_C2HC"/>
    <property type="match status" value="2"/>
</dbReference>
<protein>
    <recommendedName>
        <fullName evidence="4">CCHC-type domain-containing protein</fullName>
    </recommendedName>
</protein>
<dbReference type="InterPro" id="IPR001878">
    <property type="entry name" value="Znf_CCHC"/>
</dbReference>
<evidence type="ECO:0000256" key="1">
    <source>
        <dbReference type="PROSITE-ProRule" id="PRU00047"/>
    </source>
</evidence>
<evidence type="ECO:0000256" key="3">
    <source>
        <dbReference type="SAM" id="MobiDB-lite"/>
    </source>
</evidence>
<dbReference type="SUPFAM" id="SSF57756">
    <property type="entry name" value="Retrovirus zinc finger-like domains"/>
    <property type="match status" value="1"/>
</dbReference>
<feature type="region of interest" description="Disordered" evidence="3">
    <location>
        <begin position="295"/>
        <end position="360"/>
    </location>
</feature>
<gene>
    <name evidence="5" type="ORF">PSYICH_LOCUS2562</name>
</gene>
<keyword evidence="2" id="KW-0175">Coiled coil</keyword>
<feature type="domain" description="CCHC-type" evidence="4">
    <location>
        <begin position="875"/>
        <end position="890"/>
    </location>
</feature>
<reference evidence="5" key="1">
    <citation type="submission" date="2022-01" db="EMBL/GenBank/DDBJ databases">
        <authorList>
            <person name="King R."/>
        </authorList>
    </citation>
    <scope>NUCLEOTIDE SEQUENCE</scope>
</reference>
<feature type="compositionally biased region" description="Polar residues" evidence="3">
    <location>
        <begin position="297"/>
        <end position="308"/>
    </location>
</feature>
<feature type="compositionally biased region" description="Basic and acidic residues" evidence="3">
    <location>
        <begin position="168"/>
        <end position="191"/>
    </location>
</feature>
<sequence length="896" mass="101880">MSNKTQKEELPQASREHISKSCTGSTVCPMDSGGDNLTLTRNNKDQNTPLSNSLEYPNENSQSGPSGIQRKLNKNKTQETDNRSKQSQNRSKWSHEECKEVMLCYYYILETTGTGNTQKNYEMWRNRNPSSRPNLNAITLANQRRQIIQQKRLSQTEIDKILEKIKGKKVEQKPNNDRENKTEEKHNRSQMEEMNFQDINTAQETALDIELVNHHQRSKDTDVPKGKQEIQTGQNKSNSEHSNDSKGVGSPVPVQDVGVGAGLTGPSASYCGSSIVTNQAIESIQNTGLKEDAIRNRSVSMSKSTTNMKDPFARKDSIGRSPPLGRKKTKDTQKSTSEPEDNNLVEHQTKRKKTEHSTEKKKVGITYKEIVGKMIEQVYSMEKVLNDMYKPKQEIKEAVSKMVLQVEKLQSQELKNWIEEAAHETKILAMEEKWVNENKNMKKQLRFMEQKLEDTLQARPEDLDSIRCPKCKQLEGRLARRIAYTQEETFENFQSIKEEDWTSGIFPRVKSVQGYIRDAPYEFDIVLPSNENLETNQKDVGITINKLGGKDELMRQRKQKGEVARMMHSLGFPDVDGNFTYKTRGVYYPISNSQAYLDIDDQSVFTAMKIVKQMAVAANRLKIAIPKLDGPSGIILTRTAEYLFTDSSIEVVMYNGNENVKNNTRNRFQSTVSHRRTSTINDDVFLDAQRAKPRYEPVVVKMANKSYAELLKTLRETVKPGEIGVDVKSIKKTKNGDVLLLVENGPKAEILQNEIKSKLPGVTSSHIKNNKVLLIKDLDGATTEEEVGEAISKEIACDQDVFQIKALNPAFGNRQNARVIINEPHASILLSKEKIKIGWTQCRIFEKKRDTRCFRCWEPGHNISDCQGPNREHLCLKCAKEGHKAKDCQNNSYCMT</sequence>
<dbReference type="GO" id="GO:0003676">
    <property type="term" value="F:nucleic acid binding"/>
    <property type="evidence" value="ECO:0007669"/>
    <property type="project" value="InterPro"/>
</dbReference>
<dbReference type="Proteomes" id="UP001153636">
    <property type="component" value="Chromosome 11"/>
</dbReference>
<keyword evidence="1" id="KW-0863">Zinc-finger</keyword>
<evidence type="ECO:0000256" key="2">
    <source>
        <dbReference type="SAM" id="Coils"/>
    </source>
</evidence>
<keyword evidence="6" id="KW-1185">Reference proteome</keyword>
<accession>A0A9P0CGE2</accession>
<feature type="compositionally biased region" description="Basic and acidic residues" evidence="3">
    <location>
        <begin position="1"/>
        <end position="19"/>
    </location>
</feature>
<keyword evidence="1" id="KW-0479">Metal-binding</keyword>
<dbReference type="EMBL" id="OV651823">
    <property type="protein sequence ID" value="CAH1101744.1"/>
    <property type="molecule type" value="Genomic_DNA"/>
</dbReference>
<dbReference type="PROSITE" id="PS50158">
    <property type="entry name" value="ZF_CCHC"/>
    <property type="match status" value="2"/>
</dbReference>
<evidence type="ECO:0000313" key="5">
    <source>
        <dbReference type="EMBL" id="CAH1101744.1"/>
    </source>
</evidence>
<dbReference type="InterPro" id="IPR036875">
    <property type="entry name" value="Znf_CCHC_sf"/>
</dbReference>